<dbReference type="Proteomes" id="UP000816034">
    <property type="component" value="Unassembled WGS sequence"/>
</dbReference>
<dbReference type="Gene3D" id="1.20.58.900">
    <property type="match status" value="1"/>
</dbReference>
<dbReference type="GeneID" id="68101197"/>
<reference evidence="3 4" key="1">
    <citation type="journal article" date="2018" name="BMC Genomics">
        <title>The genome of Naegleria lovaniensis, the basis for a comparative approach to unravel pathogenicity factors of the human pathogenic amoeba N. fowleri.</title>
        <authorList>
            <person name="Liechti N."/>
            <person name="Schurch N."/>
            <person name="Bruggmann R."/>
            <person name="Wittwer M."/>
        </authorList>
    </citation>
    <scope>NUCLEOTIDE SEQUENCE [LARGE SCALE GENOMIC DNA]</scope>
    <source>
        <strain evidence="3 4">ATCC 30569</strain>
    </source>
</reference>
<dbReference type="PROSITE" id="PS50096">
    <property type="entry name" value="IQ"/>
    <property type="match status" value="1"/>
</dbReference>
<accession>A0AA88GJ32</accession>
<dbReference type="Pfam" id="PF02759">
    <property type="entry name" value="RUN"/>
    <property type="match status" value="1"/>
</dbReference>
<evidence type="ECO:0000259" key="2">
    <source>
        <dbReference type="PROSITE" id="PS50826"/>
    </source>
</evidence>
<dbReference type="PANTHER" id="PTHR16021">
    <property type="entry name" value="MANSC DOMAIN CONTAINING PROTEIN 1"/>
    <property type="match status" value="1"/>
</dbReference>
<feature type="compositionally biased region" description="Polar residues" evidence="1">
    <location>
        <begin position="424"/>
        <end position="457"/>
    </location>
</feature>
<feature type="compositionally biased region" description="Polar residues" evidence="1">
    <location>
        <begin position="33"/>
        <end position="43"/>
    </location>
</feature>
<feature type="compositionally biased region" description="Low complexity" evidence="1">
    <location>
        <begin position="99"/>
        <end position="112"/>
    </location>
</feature>
<dbReference type="InterPro" id="IPR037213">
    <property type="entry name" value="Run_dom_sf"/>
</dbReference>
<feature type="domain" description="RUN" evidence="2">
    <location>
        <begin position="1174"/>
        <end position="1341"/>
    </location>
</feature>
<feature type="compositionally biased region" description="Acidic residues" evidence="1">
    <location>
        <begin position="377"/>
        <end position="392"/>
    </location>
</feature>
<dbReference type="Pfam" id="PF00612">
    <property type="entry name" value="IQ"/>
    <property type="match status" value="1"/>
</dbReference>
<feature type="region of interest" description="Disordered" evidence="1">
    <location>
        <begin position="566"/>
        <end position="587"/>
    </location>
</feature>
<dbReference type="InterPro" id="IPR004012">
    <property type="entry name" value="Run_dom"/>
</dbReference>
<feature type="compositionally biased region" description="Low complexity" evidence="1">
    <location>
        <begin position="397"/>
        <end position="411"/>
    </location>
</feature>
<organism evidence="3 4">
    <name type="scientific">Naegleria lovaniensis</name>
    <name type="common">Amoeba</name>
    <dbReference type="NCBI Taxonomy" id="51637"/>
    <lineage>
        <taxon>Eukaryota</taxon>
        <taxon>Discoba</taxon>
        <taxon>Heterolobosea</taxon>
        <taxon>Tetramitia</taxon>
        <taxon>Eutetramitia</taxon>
        <taxon>Vahlkampfiidae</taxon>
        <taxon>Naegleria</taxon>
    </lineage>
</organism>
<feature type="region of interest" description="Disordered" evidence="1">
    <location>
        <begin position="136"/>
        <end position="158"/>
    </location>
</feature>
<gene>
    <name evidence="3" type="ORF">C9374_008743</name>
</gene>
<proteinExistence type="predicted"/>
<name>A0AA88GJ32_NAELO</name>
<sequence length="1345" mass="152626">MIAERTTPSSPSPPSSSPLNHPGFRVNPKETKSLTSDLSRTSNNNFETTFQTLDHQQDFLDSFRDDDDELNSSLDIDSSLLLSNIYINTSKPMNHHNKPISNNKKNNNFQNSANFEHNHSFTLDDGNNHHPITCKLTPNNSSTSSMTSTTTMSTTTTTAETPVTATTTMTHDSSSSQLLIMNASNIFEENASDALLSVVTTKTSNSSLFSSATDSSCSLTTSGHVPLVLNMEEEEPFEDVFDVVEHDELDVIGGEAILEVDDELQKSSKKTHQSTSTNQYVDRNHCRCDENVMNDDDDLKRKNIMITNHGITTMEDVKPHNTMDNDDDDFGLKPLNLSNSKWKSQNLHTTTNISSQKANVTNPTQQHVVIEEEIEEDCDEFEDYDEHEEEEHDLLVNTSSTNTNTTTTATTLKQQDLSLLPFRSQKNSKTFSAAPSSSNVSTPQYSHPSASSATTPFKATPKSAFHLRNTSVTSDMTVYSSMYDDSLDPSLIQKYYDDFDDDDYFDLEPQKLTITSSKHNFNLNEFEEPSFEDGLEDIQDDLSPFIIQVNTNIKRQVNKIGGEETRPEVIGSSHSGRNPVYTMDHDDDEKIPSTIFGRIKIPRKSGEAKAQQALYKMLASKEGRTRAVSDVTSFIPKIAASISNSTRSAITPPTNSNLEDTLYLFSVNNDPQLNNSEHFRIRKESVKLVENLGLDGQISESHFRQSDLTLEKQRINFLHLYSPMHREKIRTEVSLVLQSLFRGYVARKKLIKGLVYMEYICTAALGHAWRMKLKKLKMERDLLKPQRTVVDDVKSTIEYSPVKGDEKVNLQSQRVVTPTMTKSISSPNSSKSSSVPLQAAVSPISVKSADSQVVPMMVDSSSMSHYSKNVDKIIQFQALCRGYTKKLSTLIRNLKLEKRRHLLTKSHPLIRHVYIAYLELLVGKLDLQKDVNDKQKLMEIDNPSTTNIIMKKHKLFPRFLENIYQLVSCNTKNKYRIMRRSLRDVLLESNHPDCKELVDIYDKQKYNLNQIGNVTHELDSESFEMKVFVEFLLDQGNVLPKILAQILLSDQVYEMNRHLFDNSFISKQKFKHTILLVHEQKPIHFSNHSKQIYTEKSPMTSDVNAVDIAFLCEELSRVFFDFKYTPALFEKRHYVFHSTVCELLELFRGGGREPIGHLRSNSLYDSSDHDFNTILNKIIFNRFIPTLYSMFSMELKTLETSRSSSKNPTQTIWDLIVNIQQQQQMQNANTHNNPPVISALETTIQNVNDTFKHQLEFLKKKKSFAPVELSKMKFKSLICYGLSHKILDKILTQILCSQSPVLVHHVKTNSLLLSVPVQNSIISGIVSLQDAHTFNFSLTEPLFAP</sequence>
<dbReference type="PROSITE" id="PS50826">
    <property type="entry name" value="RUN"/>
    <property type="match status" value="1"/>
</dbReference>
<evidence type="ECO:0000313" key="4">
    <source>
        <dbReference type="Proteomes" id="UP000816034"/>
    </source>
</evidence>
<keyword evidence="4" id="KW-1185">Reference proteome</keyword>
<dbReference type="EMBL" id="PYSW02000035">
    <property type="protein sequence ID" value="KAG2378121.1"/>
    <property type="molecule type" value="Genomic_DNA"/>
</dbReference>
<dbReference type="RefSeq" id="XP_044545383.1">
    <property type="nucleotide sequence ID" value="XM_044698853.1"/>
</dbReference>
<feature type="region of interest" description="Disordered" evidence="1">
    <location>
        <begin position="93"/>
        <end position="112"/>
    </location>
</feature>
<feature type="region of interest" description="Disordered" evidence="1">
    <location>
        <begin position="377"/>
        <end position="457"/>
    </location>
</feature>
<protein>
    <recommendedName>
        <fullName evidence="2">RUN domain-containing protein</fullName>
    </recommendedName>
</protein>
<dbReference type="PANTHER" id="PTHR16021:SF13">
    <property type="entry name" value="ETS DOMAIN-CONTAINING PROTEIN-RELATED"/>
    <property type="match status" value="1"/>
</dbReference>
<dbReference type="InterPro" id="IPR000048">
    <property type="entry name" value="IQ_motif_EF-hand-BS"/>
</dbReference>
<evidence type="ECO:0000256" key="1">
    <source>
        <dbReference type="SAM" id="MobiDB-lite"/>
    </source>
</evidence>
<feature type="region of interest" description="Disordered" evidence="1">
    <location>
        <begin position="1"/>
        <end position="43"/>
    </location>
</feature>
<feature type="compositionally biased region" description="Low complexity" evidence="1">
    <location>
        <begin position="137"/>
        <end position="158"/>
    </location>
</feature>
<dbReference type="InterPro" id="IPR052660">
    <property type="entry name" value="Erythrocyte_Invasion_ImmMod"/>
</dbReference>
<comment type="caution">
    <text evidence="3">The sequence shown here is derived from an EMBL/GenBank/DDBJ whole genome shotgun (WGS) entry which is preliminary data.</text>
</comment>
<evidence type="ECO:0000313" key="3">
    <source>
        <dbReference type="EMBL" id="KAG2378121.1"/>
    </source>
</evidence>